<dbReference type="AlphaFoldDB" id="A0A1U7NJM5"/>
<keyword evidence="2" id="KW-1003">Cell membrane</keyword>
<dbReference type="GO" id="GO:0005886">
    <property type="term" value="C:plasma membrane"/>
    <property type="evidence" value="ECO:0007669"/>
    <property type="project" value="UniProtKB-SubCell"/>
</dbReference>
<feature type="transmembrane region" description="Helical" evidence="6">
    <location>
        <begin position="126"/>
        <end position="151"/>
    </location>
</feature>
<feature type="transmembrane region" description="Helical" evidence="6">
    <location>
        <begin position="172"/>
        <end position="190"/>
    </location>
</feature>
<dbReference type="Pfam" id="PF01943">
    <property type="entry name" value="Polysacc_synt"/>
    <property type="match status" value="1"/>
</dbReference>
<evidence type="ECO:0000313" key="7">
    <source>
        <dbReference type="EMBL" id="OLU43853.1"/>
    </source>
</evidence>
<dbReference type="Proteomes" id="UP000186705">
    <property type="component" value="Unassembled WGS sequence"/>
</dbReference>
<dbReference type="InterPro" id="IPR002797">
    <property type="entry name" value="Polysacc_synth"/>
</dbReference>
<dbReference type="PANTHER" id="PTHR30250:SF21">
    <property type="entry name" value="LIPID II FLIPPASE MURJ"/>
    <property type="match status" value="1"/>
</dbReference>
<feature type="transmembrane region" description="Helical" evidence="6">
    <location>
        <begin position="378"/>
        <end position="399"/>
    </location>
</feature>
<comment type="subcellular location">
    <subcellularLocation>
        <location evidence="1">Cell membrane</location>
        <topology evidence="1">Multi-pass membrane protein</topology>
    </subcellularLocation>
</comment>
<dbReference type="STRING" id="1862672.BO225_11335"/>
<keyword evidence="4 6" id="KW-1133">Transmembrane helix</keyword>
<feature type="transmembrane region" description="Helical" evidence="6">
    <location>
        <begin position="12"/>
        <end position="34"/>
    </location>
</feature>
<dbReference type="EMBL" id="MPKA01000139">
    <property type="protein sequence ID" value="OLU43853.1"/>
    <property type="molecule type" value="Genomic_DNA"/>
</dbReference>
<evidence type="ECO:0000313" key="8">
    <source>
        <dbReference type="Proteomes" id="UP000186705"/>
    </source>
</evidence>
<evidence type="ECO:0000256" key="4">
    <source>
        <dbReference type="ARBA" id="ARBA00022989"/>
    </source>
</evidence>
<proteinExistence type="predicted"/>
<dbReference type="PANTHER" id="PTHR30250">
    <property type="entry name" value="PST FAMILY PREDICTED COLANIC ACID TRANSPORTER"/>
    <property type="match status" value="1"/>
</dbReference>
<feature type="transmembrane region" description="Helical" evidence="6">
    <location>
        <begin position="196"/>
        <end position="217"/>
    </location>
</feature>
<evidence type="ECO:0000256" key="6">
    <source>
        <dbReference type="SAM" id="Phobius"/>
    </source>
</evidence>
<keyword evidence="5 6" id="KW-0472">Membrane</keyword>
<accession>A0A1U7NJM5</accession>
<feature type="transmembrane region" description="Helical" evidence="6">
    <location>
        <begin position="94"/>
        <end position="120"/>
    </location>
</feature>
<evidence type="ECO:0000256" key="2">
    <source>
        <dbReference type="ARBA" id="ARBA00022475"/>
    </source>
</evidence>
<keyword evidence="8" id="KW-1185">Reference proteome</keyword>
<evidence type="ECO:0000256" key="1">
    <source>
        <dbReference type="ARBA" id="ARBA00004651"/>
    </source>
</evidence>
<protein>
    <submittedName>
        <fullName evidence="7">Teichoic acid transporter</fullName>
    </submittedName>
</protein>
<evidence type="ECO:0000256" key="3">
    <source>
        <dbReference type="ARBA" id="ARBA00022692"/>
    </source>
</evidence>
<feature type="transmembrane region" description="Helical" evidence="6">
    <location>
        <begin position="244"/>
        <end position="264"/>
    </location>
</feature>
<dbReference type="InterPro" id="IPR050833">
    <property type="entry name" value="Poly_Biosynth_Transport"/>
</dbReference>
<evidence type="ECO:0000256" key="5">
    <source>
        <dbReference type="ARBA" id="ARBA00023136"/>
    </source>
</evidence>
<sequence>MPKGKVKKSIIYSGLIGTGGYFFAKLISLFYVIPLSSILDSATYTNFYGTAYNIYSYFLNIFSAGFPFAIATLVAKYSAKEDAKTILIIKRISILFLSLTGFVGMLVMCALSGPIAHLVAASSDPAIIQIMQIVLCILGVAIFFVPVLSAYRGFVQGEKEIEEYAFSQTFEQIFRVGFLLSASCLCVYALGMERKWALYASVSSTVIAAIAGLIQIIRFDRKSNKRLQKEAAIQKTHAIPTKKLFREFILLAIPYFVVAVLGYSDQIYNSILLPLGLKSGQYLPEEYDTIISAFNFSGGKIIAIPMILAPGFTAAIIPHITTALEEKNIRLVRSNVIDCLNIILYIGFMLSFCIFIYAKPITYILFSSKNLELSSSVLRWLALEGFTGTLMPVITNIMMALRLRKSVLKRLFIYTLIKGILMVPMIWLIGFPGAILSSMIAAIYLVYSNLKEMAETYGIHFKGLIHKFVLEFMICLCMWLVAFLLTKIGLDGVGGSRVFGFFKLGINGLFVVLFYIGMSLFFQIPQTIFHFKLKRKPSRTEVR</sequence>
<gene>
    <name evidence="7" type="ORF">BO225_11335</name>
</gene>
<dbReference type="OrthoDB" id="9775950at2"/>
<feature type="transmembrane region" description="Helical" evidence="6">
    <location>
        <begin position="302"/>
        <end position="324"/>
    </location>
</feature>
<keyword evidence="3 6" id="KW-0812">Transmembrane</keyword>
<feature type="transmembrane region" description="Helical" evidence="6">
    <location>
        <begin position="411"/>
        <end position="444"/>
    </location>
</feature>
<comment type="caution">
    <text evidence="7">The sequence shown here is derived from an EMBL/GenBank/DDBJ whole genome shotgun (WGS) entry which is preliminary data.</text>
</comment>
<feature type="transmembrane region" description="Helical" evidence="6">
    <location>
        <begin position="498"/>
        <end position="522"/>
    </location>
</feature>
<feature type="transmembrane region" description="Helical" evidence="6">
    <location>
        <begin position="336"/>
        <end position="358"/>
    </location>
</feature>
<dbReference type="GeneID" id="78276521"/>
<feature type="transmembrane region" description="Helical" evidence="6">
    <location>
        <begin position="464"/>
        <end position="486"/>
    </location>
</feature>
<dbReference type="RefSeq" id="WP_076342338.1">
    <property type="nucleotide sequence ID" value="NZ_CAPDDE010000004.1"/>
</dbReference>
<feature type="transmembrane region" description="Helical" evidence="6">
    <location>
        <begin position="54"/>
        <end position="74"/>
    </location>
</feature>
<reference evidence="7 8" key="1">
    <citation type="submission" date="2016-11" db="EMBL/GenBank/DDBJ databases">
        <title>Description of two novel members of the family Erysipelotrichaceae: Ileibacterium lipovorans gen. nov., sp. nov. and Dubosiella newyorkensis, gen. nov., sp. nov.</title>
        <authorList>
            <person name="Cox L.M."/>
            <person name="Sohn J."/>
            <person name="Tyrrell K.L."/>
            <person name="Citron D.M."/>
            <person name="Lawson P.A."/>
            <person name="Patel N.B."/>
            <person name="Iizumi T."/>
            <person name="Perez-Perez G.I."/>
            <person name="Goldstein E.J."/>
            <person name="Blaser M.J."/>
        </authorList>
    </citation>
    <scope>NUCLEOTIDE SEQUENCE [LARGE SCALE GENOMIC DNA]</scope>
    <source>
        <strain evidence="7 8">NYU-BL-A4</strain>
    </source>
</reference>
<name>A0A1U7NJM5_9FIRM</name>
<organism evidence="7 8">
    <name type="scientific">Dubosiella newyorkensis</name>
    <dbReference type="NCBI Taxonomy" id="1862672"/>
    <lineage>
        <taxon>Bacteria</taxon>
        <taxon>Bacillati</taxon>
        <taxon>Bacillota</taxon>
        <taxon>Erysipelotrichia</taxon>
        <taxon>Erysipelotrichales</taxon>
        <taxon>Erysipelotrichaceae</taxon>
        <taxon>Dubosiella</taxon>
    </lineage>
</organism>